<evidence type="ECO:0000256" key="1">
    <source>
        <dbReference type="SAM" id="MobiDB-lite"/>
    </source>
</evidence>
<keyword evidence="3" id="KW-1185">Reference proteome</keyword>
<gene>
    <name evidence="2" type="ORF">LSINAPIS_LOCUS13277</name>
</gene>
<sequence>MLISTSAVGLVGDENLDVRGYLETWWRDLFSLTKLVALSYRLLSLIAHEWIRAPYYYSDDRRFESRQLNVRRRKLRVLRLENGSRSPGNNLNRHSWTRTSLRRTPPSQLYRSSSFNSSGCGSGGEPADDMYSDVSLEEDVQGLNYKVSGHS</sequence>
<dbReference type="EMBL" id="FZQP02006665">
    <property type="protein sequence ID" value="VVD03249.1"/>
    <property type="molecule type" value="Genomic_DNA"/>
</dbReference>
<evidence type="ECO:0000313" key="2">
    <source>
        <dbReference type="EMBL" id="VVD03249.1"/>
    </source>
</evidence>
<evidence type="ECO:0000313" key="3">
    <source>
        <dbReference type="Proteomes" id="UP000324832"/>
    </source>
</evidence>
<proteinExistence type="predicted"/>
<dbReference type="AlphaFoldDB" id="A0A5E4QZZ5"/>
<name>A0A5E4QZZ5_9NEOP</name>
<accession>A0A5E4QZZ5</accession>
<protein>
    <submittedName>
        <fullName evidence="2">Uncharacterized protein</fullName>
    </submittedName>
</protein>
<organism evidence="2 3">
    <name type="scientific">Leptidea sinapis</name>
    <dbReference type="NCBI Taxonomy" id="189913"/>
    <lineage>
        <taxon>Eukaryota</taxon>
        <taxon>Metazoa</taxon>
        <taxon>Ecdysozoa</taxon>
        <taxon>Arthropoda</taxon>
        <taxon>Hexapoda</taxon>
        <taxon>Insecta</taxon>
        <taxon>Pterygota</taxon>
        <taxon>Neoptera</taxon>
        <taxon>Endopterygota</taxon>
        <taxon>Lepidoptera</taxon>
        <taxon>Glossata</taxon>
        <taxon>Ditrysia</taxon>
        <taxon>Papilionoidea</taxon>
        <taxon>Pieridae</taxon>
        <taxon>Dismorphiinae</taxon>
        <taxon>Leptidea</taxon>
    </lineage>
</organism>
<feature type="region of interest" description="Disordered" evidence="1">
    <location>
        <begin position="81"/>
        <end position="133"/>
    </location>
</feature>
<feature type="compositionally biased region" description="Polar residues" evidence="1">
    <location>
        <begin position="83"/>
        <end position="99"/>
    </location>
</feature>
<reference evidence="2 3" key="1">
    <citation type="submission" date="2017-07" db="EMBL/GenBank/DDBJ databases">
        <authorList>
            <person name="Talla V."/>
            <person name="Backstrom N."/>
        </authorList>
    </citation>
    <scope>NUCLEOTIDE SEQUENCE [LARGE SCALE GENOMIC DNA]</scope>
</reference>
<dbReference type="Proteomes" id="UP000324832">
    <property type="component" value="Unassembled WGS sequence"/>
</dbReference>